<evidence type="ECO:0000313" key="2">
    <source>
        <dbReference type="EMBL" id="GMF11908.1"/>
    </source>
</evidence>
<proteinExistence type="predicted"/>
<dbReference type="OrthoDB" id="64244at2759"/>
<comment type="caution">
    <text evidence="2">The sequence shown here is derived from an EMBL/GenBank/DDBJ whole genome shotgun (WGS) entry which is preliminary data.</text>
</comment>
<evidence type="ECO:0000313" key="3">
    <source>
        <dbReference type="Proteomes" id="UP001165083"/>
    </source>
</evidence>
<gene>
    <name evidence="2" type="ORF">Plil01_000257600</name>
</gene>
<reference evidence="2" key="1">
    <citation type="submission" date="2023-04" db="EMBL/GenBank/DDBJ databases">
        <title>Phytophthora lilii NBRC 32176.</title>
        <authorList>
            <person name="Ichikawa N."/>
            <person name="Sato H."/>
            <person name="Tonouchi N."/>
        </authorList>
    </citation>
    <scope>NUCLEOTIDE SEQUENCE</scope>
    <source>
        <strain evidence="2">NBRC 32176</strain>
    </source>
</reference>
<accession>A0A9W6TG65</accession>
<name>A0A9W6TG65_9STRA</name>
<evidence type="ECO:0000256" key="1">
    <source>
        <dbReference type="SAM" id="MobiDB-lite"/>
    </source>
</evidence>
<feature type="region of interest" description="Disordered" evidence="1">
    <location>
        <begin position="25"/>
        <end position="47"/>
    </location>
</feature>
<dbReference type="AlphaFoldDB" id="A0A9W6TG65"/>
<dbReference type="Proteomes" id="UP001165083">
    <property type="component" value="Unassembled WGS sequence"/>
</dbReference>
<sequence>MQFLGLTSGIDGPGSLRKRDLKRRLTSPRSPVLKKLPIGADDSNLHRPRIKDRREEAIARQNEQQVNFELQNQQQQCRERFLGRWHHIRKLYAVISEMMTARSEKMMSKGQVPLSGVEKASLSSSTEPVDTPTPAPLHSLTAMGWLIDVAREFRHGFATHHVTMAQIEIAIGSILHLALSTVRISTPTERIAYSLRDVFQAFQHQPESLTIDYRELLSALFVLDRWREGEKKMVARWFHEFAFPLAENSSAIGDMKMAIRGPDLQRILFTACGDTLEESSMQTFVKELLTEMTQRGQNFISETAFWKYSGVYTAICKLQSLG</sequence>
<organism evidence="2 3">
    <name type="scientific">Phytophthora lilii</name>
    <dbReference type="NCBI Taxonomy" id="2077276"/>
    <lineage>
        <taxon>Eukaryota</taxon>
        <taxon>Sar</taxon>
        <taxon>Stramenopiles</taxon>
        <taxon>Oomycota</taxon>
        <taxon>Peronosporomycetes</taxon>
        <taxon>Peronosporales</taxon>
        <taxon>Peronosporaceae</taxon>
        <taxon>Phytophthora</taxon>
    </lineage>
</organism>
<keyword evidence="3" id="KW-1185">Reference proteome</keyword>
<dbReference type="EMBL" id="BSXW01000093">
    <property type="protein sequence ID" value="GMF11908.1"/>
    <property type="molecule type" value="Genomic_DNA"/>
</dbReference>
<protein>
    <submittedName>
        <fullName evidence="2">Unnamed protein product</fullName>
    </submittedName>
</protein>